<keyword evidence="1" id="KW-0175">Coiled coil</keyword>
<proteinExistence type="predicted"/>
<organism evidence="2 3">
    <name type="scientific">Brachybacterium epidermidis</name>
    <dbReference type="NCBI Taxonomy" id="2781983"/>
    <lineage>
        <taxon>Bacteria</taxon>
        <taxon>Bacillati</taxon>
        <taxon>Actinomycetota</taxon>
        <taxon>Actinomycetes</taxon>
        <taxon>Micrococcales</taxon>
        <taxon>Dermabacteraceae</taxon>
        <taxon>Brachybacterium</taxon>
    </lineage>
</organism>
<dbReference type="Proteomes" id="UP000644727">
    <property type="component" value="Unassembled WGS sequence"/>
</dbReference>
<sequence>MDSTFWDAVAAIAAVIALAGGGVSWWQANASKAAKADAVHAKDLAERQAAAAEDQAKAAGEQAATAVQQVAHLEGMLAEAREQSDSLGRIAEATAPRPLEVVHVQGILYRLRNNTSTDMVIEQIDNRDRFQRLDYLEAGTELRAHESVEFRAGGSMGMPVPSTLVLGMVGEDRPFAVEIPPKPPKA</sequence>
<accession>A0ABR9W467</accession>
<evidence type="ECO:0000313" key="3">
    <source>
        <dbReference type="Proteomes" id="UP000644727"/>
    </source>
</evidence>
<reference evidence="2 3" key="1">
    <citation type="submission" date="2020-10" db="EMBL/GenBank/DDBJ databases">
        <title>Draft genome and description of Brachybacterium epidermidis sp nov.</title>
        <authorList>
            <person name="Boxberger M."/>
            <person name="La Scola B."/>
        </authorList>
    </citation>
    <scope>NUCLEOTIDE SEQUENCE [LARGE SCALE GENOMIC DNA]</scope>
    <source>
        <strain evidence="2 3">Marseille-Q2903</strain>
    </source>
</reference>
<keyword evidence="3" id="KW-1185">Reference proteome</keyword>
<evidence type="ECO:0000313" key="2">
    <source>
        <dbReference type="EMBL" id="MBE9405232.1"/>
    </source>
</evidence>
<name>A0ABR9W467_9MICO</name>
<dbReference type="EMBL" id="JADEYR010000028">
    <property type="protein sequence ID" value="MBE9405232.1"/>
    <property type="molecule type" value="Genomic_DNA"/>
</dbReference>
<evidence type="ECO:0000256" key="1">
    <source>
        <dbReference type="SAM" id="Coils"/>
    </source>
</evidence>
<feature type="coiled-coil region" evidence="1">
    <location>
        <begin position="35"/>
        <end position="83"/>
    </location>
</feature>
<gene>
    <name evidence="2" type="ORF">IOE58_13995</name>
</gene>
<dbReference type="RefSeq" id="WP_193866962.1">
    <property type="nucleotide sequence ID" value="NZ_JADEYR010000028.1"/>
</dbReference>
<protein>
    <submittedName>
        <fullName evidence="2">Uncharacterized protein</fullName>
    </submittedName>
</protein>
<comment type="caution">
    <text evidence="2">The sequence shown here is derived from an EMBL/GenBank/DDBJ whole genome shotgun (WGS) entry which is preliminary data.</text>
</comment>